<sequence length="109" mass="12430">MEKGDQASDCDSDETVIEGSVTENELEDDELPWRRIIKLLDDIDQLHFITGMHSPEIQLGLKLRKDSQEQNDKNEVLRALSEDLVLQVRLCCLNIHLSKAGTAIWQITN</sequence>
<gene>
    <name evidence="2" type="ORF">rCG_64384</name>
</gene>
<organism evidence="2 3">
    <name type="scientific">Rattus norvegicus</name>
    <name type="common">Rat</name>
    <dbReference type="NCBI Taxonomy" id="10116"/>
    <lineage>
        <taxon>Eukaryota</taxon>
        <taxon>Metazoa</taxon>
        <taxon>Chordata</taxon>
        <taxon>Craniata</taxon>
        <taxon>Vertebrata</taxon>
        <taxon>Euteleostomi</taxon>
        <taxon>Mammalia</taxon>
        <taxon>Eutheria</taxon>
        <taxon>Euarchontoglires</taxon>
        <taxon>Glires</taxon>
        <taxon>Rodentia</taxon>
        <taxon>Myomorpha</taxon>
        <taxon>Muroidea</taxon>
        <taxon>Muridae</taxon>
        <taxon>Murinae</taxon>
        <taxon>Rattus</taxon>
    </lineage>
</organism>
<evidence type="ECO:0000256" key="1">
    <source>
        <dbReference type="SAM" id="MobiDB-lite"/>
    </source>
</evidence>
<proteinExistence type="predicted"/>
<reference evidence="3" key="1">
    <citation type="submission" date="2005-09" db="EMBL/GenBank/DDBJ databases">
        <authorList>
            <person name="Mural R.J."/>
            <person name="Li P.W."/>
            <person name="Adams M.D."/>
            <person name="Amanatides P.G."/>
            <person name="Baden-Tillson H."/>
            <person name="Barnstead M."/>
            <person name="Chin S.H."/>
            <person name="Dew I."/>
            <person name="Evans C.A."/>
            <person name="Ferriera S."/>
            <person name="Flanigan M."/>
            <person name="Fosler C."/>
            <person name="Glodek A."/>
            <person name="Gu Z."/>
            <person name="Holt R.A."/>
            <person name="Jennings D."/>
            <person name="Kraft C.L."/>
            <person name="Lu F."/>
            <person name="Nguyen T."/>
            <person name="Nusskern D.R."/>
            <person name="Pfannkoch C.M."/>
            <person name="Sitter C."/>
            <person name="Sutton G.G."/>
            <person name="Venter J.C."/>
            <person name="Wang Z."/>
            <person name="Woodage T."/>
            <person name="Zheng X.H."/>
            <person name="Zhong F."/>
        </authorList>
    </citation>
    <scope>NUCLEOTIDE SEQUENCE [LARGE SCALE GENOMIC DNA]</scope>
    <source>
        <strain>BN</strain>
        <strain evidence="3">Sprague-Dawley</strain>
    </source>
</reference>
<evidence type="ECO:0000313" key="3">
    <source>
        <dbReference type="Proteomes" id="UP000234681"/>
    </source>
</evidence>
<dbReference type="Proteomes" id="UP000234681">
    <property type="component" value="Chromosome 2"/>
</dbReference>
<evidence type="ECO:0000313" key="2">
    <source>
        <dbReference type="EMBL" id="EDM10121.1"/>
    </source>
</evidence>
<feature type="region of interest" description="Disordered" evidence="1">
    <location>
        <begin position="1"/>
        <end position="25"/>
    </location>
</feature>
<accession>A6I513</accession>
<feature type="non-terminal residue" evidence="2">
    <location>
        <position position="109"/>
    </location>
</feature>
<dbReference type="EMBL" id="CH473955">
    <property type="protein sequence ID" value="EDM10121.1"/>
    <property type="molecule type" value="Genomic_DNA"/>
</dbReference>
<name>A6I513_RAT</name>
<protein>
    <submittedName>
        <fullName evidence="2">RCG64384</fullName>
    </submittedName>
</protein>
<dbReference type="AlphaFoldDB" id="A6I513"/>